<keyword evidence="1" id="KW-0472">Membrane</keyword>
<keyword evidence="3" id="KW-0378">Hydrolase</keyword>
<accession>A0A4R2RX91</accession>
<keyword evidence="1" id="KW-0812">Transmembrane</keyword>
<keyword evidence="1" id="KW-1133">Transmembrane helix</keyword>
<name>A0A4R2RX91_9FIRM</name>
<dbReference type="Pfam" id="PF02517">
    <property type="entry name" value="Rce1-like"/>
    <property type="match status" value="1"/>
</dbReference>
<protein>
    <submittedName>
        <fullName evidence="3">CAAX prenyl protease-like protein</fullName>
    </submittedName>
</protein>
<feature type="domain" description="CAAX prenyl protease 2/Lysostaphin resistance protein A-like" evidence="2">
    <location>
        <begin position="98"/>
        <end position="181"/>
    </location>
</feature>
<evidence type="ECO:0000256" key="1">
    <source>
        <dbReference type="SAM" id="Phobius"/>
    </source>
</evidence>
<evidence type="ECO:0000313" key="4">
    <source>
        <dbReference type="Proteomes" id="UP000294813"/>
    </source>
</evidence>
<organism evidence="3 4">
    <name type="scientific">Heliophilum fasciatum</name>
    <dbReference type="NCBI Taxonomy" id="35700"/>
    <lineage>
        <taxon>Bacteria</taxon>
        <taxon>Bacillati</taxon>
        <taxon>Bacillota</taxon>
        <taxon>Clostridia</taxon>
        <taxon>Eubacteriales</taxon>
        <taxon>Heliobacteriaceae</taxon>
        <taxon>Heliophilum</taxon>
    </lineage>
</organism>
<comment type="caution">
    <text evidence="3">The sequence shown here is derived from an EMBL/GenBank/DDBJ whole genome shotgun (WGS) entry which is preliminary data.</text>
</comment>
<dbReference type="AlphaFoldDB" id="A0A4R2RX91"/>
<dbReference type="PANTHER" id="PTHR43592:SF15">
    <property type="entry name" value="CAAX AMINO TERMINAL PROTEASE FAMILY PROTEIN"/>
    <property type="match status" value="1"/>
</dbReference>
<feature type="transmembrane region" description="Helical" evidence="1">
    <location>
        <begin position="169"/>
        <end position="191"/>
    </location>
</feature>
<evidence type="ECO:0000313" key="3">
    <source>
        <dbReference type="EMBL" id="TCP68114.1"/>
    </source>
</evidence>
<dbReference type="GO" id="GO:0080120">
    <property type="term" value="P:CAAX-box protein maturation"/>
    <property type="evidence" value="ECO:0007669"/>
    <property type="project" value="UniProtKB-ARBA"/>
</dbReference>
<feature type="transmembrane region" description="Helical" evidence="1">
    <location>
        <begin position="136"/>
        <end position="157"/>
    </location>
</feature>
<dbReference type="EMBL" id="SLXT01000004">
    <property type="protein sequence ID" value="TCP68114.1"/>
    <property type="molecule type" value="Genomic_DNA"/>
</dbReference>
<proteinExistence type="predicted"/>
<dbReference type="OrthoDB" id="9782250at2"/>
<dbReference type="Proteomes" id="UP000294813">
    <property type="component" value="Unassembled WGS sequence"/>
</dbReference>
<reference evidence="3 4" key="1">
    <citation type="submission" date="2019-03" db="EMBL/GenBank/DDBJ databases">
        <title>Genomic Encyclopedia of Type Strains, Phase IV (KMG-IV): sequencing the most valuable type-strain genomes for metagenomic binning, comparative biology and taxonomic classification.</title>
        <authorList>
            <person name="Goeker M."/>
        </authorList>
    </citation>
    <scope>NUCLEOTIDE SEQUENCE [LARGE SCALE GENOMIC DNA]</scope>
    <source>
        <strain evidence="3 4">DSM 11170</strain>
    </source>
</reference>
<gene>
    <name evidence="3" type="ORF">EDD73_10416</name>
</gene>
<keyword evidence="3" id="KW-0645">Protease</keyword>
<dbReference type="GO" id="GO:0004175">
    <property type="term" value="F:endopeptidase activity"/>
    <property type="evidence" value="ECO:0007669"/>
    <property type="project" value="UniProtKB-ARBA"/>
</dbReference>
<keyword evidence="4" id="KW-1185">Reference proteome</keyword>
<dbReference type="GO" id="GO:0006508">
    <property type="term" value="P:proteolysis"/>
    <property type="evidence" value="ECO:0007669"/>
    <property type="project" value="UniProtKB-KW"/>
</dbReference>
<feature type="transmembrane region" description="Helical" evidence="1">
    <location>
        <begin position="50"/>
        <end position="77"/>
    </location>
</feature>
<dbReference type="InterPro" id="IPR003675">
    <property type="entry name" value="Rce1/LyrA-like_dom"/>
</dbReference>
<dbReference type="RefSeq" id="WP_131918147.1">
    <property type="nucleotide sequence ID" value="NZ_JAOQNU010000004.1"/>
</dbReference>
<evidence type="ECO:0000259" key="2">
    <source>
        <dbReference type="Pfam" id="PF02517"/>
    </source>
</evidence>
<sequence length="196" mass="21124">MSSLLLKSAFTSALLFAIAYVGSRWFRRKTGESTDQSSLLLLPFKVHARAFYRGIGLAGVLLSGGIVLGAILSLLNPPPQAAEQVLRRAMAEAATGGAFLSVVLLAPWSEEALFRGFLLPALAARWGERKALHGSALLFAALHLDLFRLPLLYLAAWLLGREALRERNLLSVTVAHSIWNGCNFILLWLSAGGGTA</sequence>
<dbReference type="PANTHER" id="PTHR43592">
    <property type="entry name" value="CAAX AMINO TERMINAL PROTEASE"/>
    <property type="match status" value="1"/>
</dbReference>